<name>A0A916ZIV6_9SPHN</name>
<feature type="domain" description="Cadherin" evidence="3">
    <location>
        <begin position="386"/>
        <end position="483"/>
    </location>
</feature>
<feature type="domain" description="Cadherin" evidence="3">
    <location>
        <begin position="699"/>
        <end position="813"/>
    </location>
</feature>
<protein>
    <submittedName>
        <fullName evidence="4">Hemolysin</fullName>
    </submittedName>
</protein>
<dbReference type="SMART" id="SM00112">
    <property type="entry name" value="CA"/>
    <property type="match status" value="4"/>
</dbReference>
<dbReference type="GO" id="GO:0005576">
    <property type="term" value="C:extracellular region"/>
    <property type="evidence" value="ECO:0007669"/>
    <property type="project" value="UniProtKB-SubCell"/>
</dbReference>
<evidence type="ECO:0000256" key="2">
    <source>
        <dbReference type="ARBA" id="ARBA00022525"/>
    </source>
</evidence>
<dbReference type="PROSITE" id="PS50268">
    <property type="entry name" value="CADHERIN_2"/>
    <property type="match status" value="4"/>
</dbReference>
<dbReference type="GO" id="GO:0007156">
    <property type="term" value="P:homophilic cell adhesion via plasma membrane adhesion molecules"/>
    <property type="evidence" value="ECO:0007669"/>
    <property type="project" value="InterPro"/>
</dbReference>
<dbReference type="GO" id="GO:0016020">
    <property type="term" value="C:membrane"/>
    <property type="evidence" value="ECO:0007669"/>
    <property type="project" value="InterPro"/>
</dbReference>
<dbReference type="InterPro" id="IPR050557">
    <property type="entry name" value="RTX_toxin/Mannuronan_C5-epim"/>
</dbReference>
<dbReference type="Gene3D" id="2.60.40.60">
    <property type="entry name" value="Cadherins"/>
    <property type="match status" value="4"/>
</dbReference>
<comment type="subcellular location">
    <subcellularLocation>
        <location evidence="1">Secreted</location>
    </subcellularLocation>
</comment>
<dbReference type="SUPFAM" id="SSF49313">
    <property type="entry name" value="Cadherin-like"/>
    <property type="match status" value="4"/>
</dbReference>
<dbReference type="AlphaFoldDB" id="A0A916ZIV6"/>
<proteinExistence type="predicted"/>
<dbReference type="PROSITE" id="PS00330">
    <property type="entry name" value="HEMOLYSIN_CALCIUM"/>
    <property type="match status" value="12"/>
</dbReference>
<dbReference type="InterPro" id="IPR011049">
    <property type="entry name" value="Serralysin-like_metalloprot_C"/>
</dbReference>
<evidence type="ECO:0000313" key="4">
    <source>
        <dbReference type="EMBL" id="GGE00364.1"/>
    </source>
</evidence>
<dbReference type="PANTHER" id="PTHR38340:SF1">
    <property type="entry name" value="S-LAYER PROTEIN"/>
    <property type="match status" value="1"/>
</dbReference>
<dbReference type="CDD" id="cd11304">
    <property type="entry name" value="Cadherin_repeat"/>
    <property type="match status" value="4"/>
</dbReference>
<dbReference type="Pfam" id="PF00353">
    <property type="entry name" value="HemolysinCabind"/>
    <property type="match status" value="10"/>
</dbReference>
<reference evidence="4" key="2">
    <citation type="submission" date="2020-09" db="EMBL/GenBank/DDBJ databases">
        <authorList>
            <person name="Sun Q."/>
            <person name="Zhou Y."/>
        </authorList>
    </citation>
    <scope>NUCLEOTIDE SEQUENCE</scope>
    <source>
        <strain evidence="4">CGMCC 1.15519</strain>
    </source>
</reference>
<feature type="domain" description="Cadherin" evidence="3">
    <location>
        <begin position="503"/>
        <end position="589"/>
    </location>
</feature>
<dbReference type="InterPro" id="IPR018511">
    <property type="entry name" value="Hemolysin-typ_Ca-bd_CS"/>
</dbReference>
<keyword evidence="5" id="KW-1185">Reference proteome</keyword>
<comment type="caution">
    <text evidence="4">The sequence shown here is derived from an EMBL/GenBank/DDBJ whole genome shotgun (WGS) entry which is preliminary data.</text>
</comment>
<dbReference type="PANTHER" id="PTHR38340">
    <property type="entry name" value="S-LAYER PROTEIN"/>
    <property type="match status" value="1"/>
</dbReference>
<dbReference type="InterPro" id="IPR015919">
    <property type="entry name" value="Cadherin-like_sf"/>
</dbReference>
<dbReference type="EMBL" id="BMJM01000001">
    <property type="protein sequence ID" value="GGE00364.1"/>
    <property type="molecule type" value="Genomic_DNA"/>
</dbReference>
<organism evidence="4 5">
    <name type="scientific">Sandarakinorhabdus glacialis</name>
    <dbReference type="NCBI Taxonomy" id="1614636"/>
    <lineage>
        <taxon>Bacteria</taxon>
        <taxon>Pseudomonadati</taxon>
        <taxon>Pseudomonadota</taxon>
        <taxon>Alphaproteobacteria</taxon>
        <taxon>Sphingomonadales</taxon>
        <taxon>Sphingosinicellaceae</taxon>
        <taxon>Sandarakinorhabdus</taxon>
    </lineage>
</organism>
<dbReference type="RefSeq" id="WP_188761160.1">
    <property type="nucleotide sequence ID" value="NZ_BMJM01000001.1"/>
</dbReference>
<evidence type="ECO:0000259" key="3">
    <source>
        <dbReference type="PROSITE" id="PS50268"/>
    </source>
</evidence>
<evidence type="ECO:0000313" key="5">
    <source>
        <dbReference type="Proteomes" id="UP000635071"/>
    </source>
</evidence>
<sequence length="1242" mass="125134">MAQYYNLFGPQFVNGTAALDRYYAFTKDDNFDRVNPDALFALFTWTTGIRKADGSLLAISGTDVQISQDVYNSNGGTDVLYGSSRNDAIFFNNGQFADGVGGINGIQQFYFGAGNDIADFSARGNGAAYTKQVLLNGEDGDDTLIGGSNNDEINGGNGIDLLIGNGGGDKLDGGAGNDTIYGDDMGANLVGGQDTLRGRAGDDTLYGGVSADALYGDEDNDTLYGGLSGDTLYGGIGNDMLYGDDPGGIGGDKLFGDAGDDELRGGGGIDQLDGGTGNDRLYGDDADDIVRGRAGNDLLVGGAGNDSLGGDEDIDTALYSGNRADYVTVLNADGSYTVTDSRGIDGTDTLRAVEFLQFADALLSVDQLNYPPVITSDGGGATAVLTIAENTAAVTTITAADQDAGQTLGFGIAGGADAALFVVDAATGLLSFANAPDFENPVDADGDGVYQVNVRAFDNLGGSDVQTLSVTVADAADGAAPVISSDGGDRTAIIARAEGTTDVTIVAAADADGTTPTYRIAGGADAARFSLDAATGALIFLAAPDFEAPADANGDNRYEVFVEATDGLNSDRQQLSIEITNFNDNSPVITSGPAATIDENTVLAATITAVDADTSTPGFAPSFAIIGGDDAARFSLDAVTGALTFITAPDFEAPTDADGNNIYSVIVAANDGSFTAEQSIAITVANLNDTAPVINSNGGAAVAAVAVAENAVVVTSVIAADADGTTPTYRISGGADAALFSLNTATGALAFLAAPDFEAPQDSDLDNIYQVTVEATDGVNIDSQALAISVTDVNEIGRTITGTTGNDTITPTAVAALRTTALNDTIYGLAGNDTIDGGAGEDRMEGGAGNDTYTVDRFSDDGRSTNDDIVVELAGGGTDRVNASVSYRLAAQVENLTLLGALAIDGFGNDLANSLTGNAAANLLSGEAGNDTILGNDGNDTLVGGDGDDQLLGGNGNDNLQGGAGIDRLDGGIGIDTLAGGAGDDLYLVDVWSDDGNDLNDDLVTELAGGGNDRVSTTVSYRLGADVEQLTIAGTAAINGTGNSLANVISGNTAGNVITGLDGNDTLSGIGGDDILEGGAGTDVLDGGIGNDILRGGDASDSLLGQSGADTLIGGTGKDTLTGGLDADIFGFAFGDTTLNTNLDRITDFSTAAGDRIDLDLVSGSLDATAYAEGSIGTNNFTDALNMARSLFAAGGKTAVFVAGSTDGWVFWDGAGGDNLPDQAIVMTGVNSVDLFSYSQII</sequence>
<dbReference type="SUPFAM" id="SSF51120">
    <property type="entry name" value="beta-Roll"/>
    <property type="match status" value="6"/>
</dbReference>
<evidence type="ECO:0000256" key="1">
    <source>
        <dbReference type="ARBA" id="ARBA00004613"/>
    </source>
</evidence>
<dbReference type="Proteomes" id="UP000635071">
    <property type="component" value="Unassembled WGS sequence"/>
</dbReference>
<dbReference type="PRINTS" id="PR00313">
    <property type="entry name" value="CABNDNGRPT"/>
</dbReference>
<accession>A0A916ZIV6</accession>
<dbReference type="InterPro" id="IPR002126">
    <property type="entry name" value="Cadherin-like_dom"/>
</dbReference>
<keyword evidence="2" id="KW-0964">Secreted</keyword>
<gene>
    <name evidence="4" type="ORF">GCM10011529_03210</name>
</gene>
<dbReference type="GO" id="GO:0005509">
    <property type="term" value="F:calcium ion binding"/>
    <property type="evidence" value="ECO:0007669"/>
    <property type="project" value="InterPro"/>
</dbReference>
<feature type="domain" description="Cadherin" evidence="3">
    <location>
        <begin position="589"/>
        <end position="694"/>
    </location>
</feature>
<reference evidence="4" key="1">
    <citation type="journal article" date="2014" name="Int. J. Syst. Evol. Microbiol.">
        <title>Complete genome sequence of Corynebacterium casei LMG S-19264T (=DSM 44701T), isolated from a smear-ripened cheese.</title>
        <authorList>
            <consortium name="US DOE Joint Genome Institute (JGI-PGF)"/>
            <person name="Walter F."/>
            <person name="Albersmeier A."/>
            <person name="Kalinowski J."/>
            <person name="Ruckert C."/>
        </authorList>
    </citation>
    <scope>NUCLEOTIDE SEQUENCE</scope>
    <source>
        <strain evidence="4">CGMCC 1.15519</strain>
    </source>
</reference>
<dbReference type="InterPro" id="IPR001343">
    <property type="entry name" value="Hemolysn_Ca-bd"/>
</dbReference>
<dbReference type="Gene3D" id="2.150.10.10">
    <property type="entry name" value="Serralysin-like metalloprotease, C-terminal"/>
    <property type="match status" value="6"/>
</dbReference>